<sequence length="51" mass="5991">MFISRKEIIDEYCEWLFGFFFSLKDKIPYETMIPIKDVFLVSCQSGSLMSG</sequence>
<feature type="domain" description="DUF4422" evidence="1">
    <location>
        <begin position="1"/>
        <end position="31"/>
    </location>
</feature>
<evidence type="ECO:0000313" key="2">
    <source>
        <dbReference type="EMBL" id="MBO2007145.1"/>
    </source>
</evidence>
<name>A0A939NMG4_SERMA</name>
<dbReference type="Pfam" id="PF14393">
    <property type="entry name" value="DUF4422"/>
    <property type="match status" value="1"/>
</dbReference>
<organism evidence="2">
    <name type="scientific">Serratia marcescens</name>
    <dbReference type="NCBI Taxonomy" id="615"/>
    <lineage>
        <taxon>Bacteria</taxon>
        <taxon>Pseudomonadati</taxon>
        <taxon>Pseudomonadota</taxon>
        <taxon>Gammaproteobacteria</taxon>
        <taxon>Enterobacterales</taxon>
        <taxon>Yersiniaceae</taxon>
        <taxon>Serratia</taxon>
    </lineage>
</organism>
<evidence type="ECO:0000259" key="1">
    <source>
        <dbReference type="Pfam" id="PF14393"/>
    </source>
</evidence>
<comment type="caution">
    <text evidence="2">The sequence shown here is derived from an EMBL/GenBank/DDBJ whole genome shotgun (WGS) entry which is preliminary data.</text>
</comment>
<dbReference type="InterPro" id="IPR025536">
    <property type="entry name" value="DUF4422"/>
</dbReference>
<reference evidence="2" key="1">
    <citation type="submission" date="2021-03" db="EMBL/GenBank/DDBJ databases">
        <title>Molecular epidemiology and mechanisms of colistin and carbapenem resistance in Enterobacteriaceae from clinical isolates, the environment and porcine samples in Pretoria, South Africa.</title>
        <authorList>
            <person name="Bogoshi D."/>
            <person name="Mbelle N.M."/>
            <person name="Naidoo V."/>
            <person name="Osei Sekyere J."/>
        </authorList>
    </citation>
    <scope>NUCLEOTIDE SEQUENCE</scope>
    <source>
        <strain evidence="2">C080</strain>
    </source>
</reference>
<dbReference type="EMBL" id="JAGETR010000122">
    <property type="protein sequence ID" value="MBO2007145.1"/>
    <property type="molecule type" value="Genomic_DNA"/>
</dbReference>
<protein>
    <submittedName>
        <fullName evidence="2">DUF4422 domain-containing protein</fullName>
    </submittedName>
</protein>
<dbReference type="AlphaFoldDB" id="A0A939NMG4"/>
<accession>A0A939NMG4</accession>
<proteinExistence type="predicted"/>
<gene>
    <name evidence="2" type="ORF">J4732_17150</name>
</gene>